<name>A0A3M8A4V5_9MICO</name>
<dbReference type="Pfam" id="PF11209">
    <property type="entry name" value="LmeA"/>
    <property type="match status" value="1"/>
</dbReference>
<keyword evidence="4" id="KW-1185">Reference proteome</keyword>
<evidence type="ECO:0000256" key="2">
    <source>
        <dbReference type="SAM" id="Phobius"/>
    </source>
</evidence>
<feature type="transmembrane region" description="Helical" evidence="2">
    <location>
        <begin position="33"/>
        <end position="55"/>
    </location>
</feature>
<gene>
    <name evidence="3" type="ORF">EDM22_15340</name>
</gene>
<evidence type="ECO:0000256" key="1">
    <source>
        <dbReference type="SAM" id="MobiDB-lite"/>
    </source>
</evidence>
<dbReference type="OrthoDB" id="5116168at2"/>
<keyword evidence="2" id="KW-1133">Transmembrane helix</keyword>
<dbReference type="Proteomes" id="UP000275048">
    <property type="component" value="Unassembled WGS sequence"/>
</dbReference>
<proteinExistence type="predicted"/>
<dbReference type="InterPro" id="IPR021373">
    <property type="entry name" value="DUF2993"/>
</dbReference>
<evidence type="ECO:0000313" key="4">
    <source>
        <dbReference type="Proteomes" id="UP000275048"/>
    </source>
</evidence>
<sequence>MEAVMAASEPDTIPIPDGAEPPRRRRVGRGARIALILAAIVVGVLALFVAADVVIRNIAEQRVADEIEAGLPAGVEADVAVKIGGGSVIAQYLGGTMDEITVSAPEVTVQGSPVGVELVATDVPIEQGAAIGRVEATVTASEATVNDLIALQDIPGGVTLGDGVVGYDGSVRVLGIPVDYTVTAVVEAAGDTVLLRAQGVDVSALGGRFDASDLVDQLLDGTPVPVCVAEHLPAGAEVNDITVTPGEVSVRVEASDVVFDDASLETTGSCG</sequence>
<dbReference type="AlphaFoldDB" id="A0A3M8A4V5"/>
<dbReference type="EMBL" id="RHHB01000042">
    <property type="protein sequence ID" value="RNB45737.1"/>
    <property type="molecule type" value="Genomic_DNA"/>
</dbReference>
<accession>A0A3M8A4V5</accession>
<keyword evidence="2" id="KW-0472">Membrane</keyword>
<evidence type="ECO:0000313" key="3">
    <source>
        <dbReference type="EMBL" id="RNB45737.1"/>
    </source>
</evidence>
<comment type="caution">
    <text evidence="3">The sequence shown here is derived from an EMBL/GenBank/DDBJ whole genome shotgun (WGS) entry which is preliminary data.</text>
</comment>
<organism evidence="3 4">
    <name type="scientific">Agromyces tardus</name>
    <dbReference type="NCBI Taxonomy" id="2583849"/>
    <lineage>
        <taxon>Bacteria</taxon>
        <taxon>Bacillati</taxon>
        <taxon>Actinomycetota</taxon>
        <taxon>Actinomycetes</taxon>
        <taxon>Micrococcales</taxon>
        <taxon>Microbacteriaceae</taxon>
        <taxon>Agromyces</taxon>
    </lineage>
</organism>
<keyword evidence="2" id="KW-0812">Transmembrane</keyword>
<feature type="region of interest" description="Disordered" evidence="1">
    <location>
        <begin position="1"/>
        <end position="23"/>
    </location>
</feature>
<reference evidence="3 4" key="1">
    <citation type="submission" date="2018-10" db="EMBL/GenBank/DDBJ databases">
        <title>Isolation, diversity and antibacterial activity of antinobacteria from the wheat rhizosphere soil.</title>
        <authorList>
            <person name="Sun T."/>
        </authorList>
    </citation>
    <scope>NUCLEOTIDE SEQUENCE [LARGE SCALE GENOMIC DNA]</scope>
    <source>
        <strain evidence="3 4">SJ-23</strain>
    </source>
</reference>
<protein>
    <submittedName>
        <fullName evidence="3">DUF2993 domain-containing protein</fullName>
    </submittedName>
</protein>